<dbReference type="PANTHER" id="PTHR11941:SF54">
    <property type="entry name" value="ENOYL-COA HYDRATASE, MITOCHONDRIAL"/>
    <property type="match status" value="1"/>
</dbReference>
<dbReference type="EMBL" id="OD000617">
    <property type="protein sequence ID" value="CAD7398466.1"/>
    <property type="molecule type" value="Genomic_DNA"/>
</dbReference>
<sequence>MPQEFVSLTTPYNSLSPPESNAVKISKCIVVLLIISDTLSSYFDEDIVVAAKLLEPEKKKWIHEIEKESNGCHDSTVRVFPLSKLNEKPRTVRIRYYAATMVLRWLSAYVAPYQSMAREKHTILVRYPQKYEYILSEKKGEKQNVGVITLNRPKALNALCNGLMTEVADALARFDDDASVGALVITGSEKAFAAGADIKEMIDNTYAKTAGGNFLGQWGKVSQCRKPVIAAVNGYALGGGCELAMMCDIIYAGDKARFGQPEIAIGTIPGAGGTQRLTRVVGKSKAMEMCLTGNMITAQEAEQRGLVSKVFPADQVVNEAIQLGEKIASHSQLIVSLCKDAVNTAYETTLKEGLHFEKSIFYGTFATYISPPLRQIYPENFMVMIQQLNESDRKMSDQLNLRSLTDPFHIELTNEREQ</sequence>
<dbReference type="CDD" id="cd06558">
    <property type="entry name" value="crotonase-like"/>
    <property type="match status" value="1"/>
</dbReference>
<accession>A0A7R9GW71</accession>
<proteinExistence type="inferred from homology"/>
<organism evidence="5">
    <name type="scientific">Timema poppense</name>
    <name type="common">Walking stick</name>
    <dbReference type="NCBI Taxonomy" id="170557"/>
    <lineage>
        <taxon>Eukaryota</taxon>
        <taxon>Metazoa</taxon>
        <taxon>Ecdysozoa</taxon>
        <taxon>Arthropoda</taxon>
        <taxon>Hexapoda</taxon>
        <taxon>Insecta</taxon>
        <taxon>Pterygota</taxon>
        <taxon>Neoptera</taxon>
        <taxon>Polyneoptera</taxon>
        <taxon>Phasmatodea</taxon>
        <taxon>Timematodea</taxon>
        <taxon>Timematoidea</taxon>
        <taxon>Timematidae</taxon>
        <taxon>Timema</taxon>
    </lineage>
</organism>
<keyword evidence="3" id="KW-0456">Lyase</keyword>
<dbReference type="Gene3D" id="3.90.226.10">
    <property type="entry name" value="2-enoyl-CoA Hydratase, Chain A, domain 1"/>
    <property type="match status" value="1"/>
</dbReference>
<dbReference type="GO" id="GO:0005739">
    <property type="term" value="C:mitochondrion"/>
    <property type="evidence" value="ECO:0007669"/>
    <property type="project" value="TreeGrafter"/>
</dbReference>
<dbReference type="PROSITE" id="PS00166">
    <property type="entry name" value="ENOYL_COA_HYDRATASE"/>
    <property type="match status" value="1"/>
</dbReference>
<dbReference type="Pfam" id="PF00378">
    <property type="entry name" value="ECH_1"/>
    <property type="match status" value="1"/>
</dbReference>
<evidence type="ECO:0000256" key="4">
    <source>
        <dbReference type="RuleBase" id="RU003707"/>
    </source>
</evidence>
<dbReference type="Gene3D" id="1.10.12.10">
    <property type="entry name" value="Lyase 2-enoyl-coa Hydratase, Chain A, domain 2"/>
    <property type="match status" value="1"/>
</dbReference>
<dbReference type="GO" id="GO:0006635">
    <property type="term" value="P:fatty acid beta-oxidation"/>
    <property type="evidence" value="ECO:0007669"/>
    <property type="project" value="TreeGrafter"/>
</dbReference>
<dbReference type="InterPro" id="IPR029045">
    <property type="entry name" value="ClpP/crotonase-like_dom_sf"/>
</dbReference>
<dbReference type="PANTHER" id="PTHR11941">
    <property type="entry name" value="ENOYL-COA HYDRATASE-RELATED"/>
    <property type="match status" value="1"/>
</dbReference>
<name>A0A7R9GW71_TIMPO</name>
<dbReference type="AlphaFoldDB" id="A0A7R9GW71"/>
<protein>
    <recommendedName>
        <fullName evidence="2">enoyl-CoA hydratase</fullName>
        <ecNumber evidence="2">4.2.1.17</ecNumber>
    </recommendedName>
</protein>
<dbReference type="EC" id="4.2.1.17" evidence="2"/>
<evidence type="ECO:0000256" key="2">
    <source>
        <dbReference type="ARBA" id="ARBA00012076"/>
    </source>
</evidence>
<reference evidence="5" key="1">
    <citation type="submission" date="2020-11" db="EMBL/GenBank/DDBJ databases">
        <authorList>
            <person name="Tran Van P."/>
        </authorList>
    </citation>
    <scope>NUCLEOTIDE SEQUENCE</scope>
</reference>
<dbReference type="GO" id="GO:0004300">
    <property type="term" value="F:enoyl-CoA hydratase activity"/>
    <property type="evidence" value="ECO:0007669"/>
    <property type="project" value="UniProtKB-EC"/>
</dbReference>
<dbReference type="FunFam" id="3.90.226.10:FF:000019">
    <property type="entry name" value="Enoyl-CoA hydratase, mitochondrial"/>
    <property type="match status" value="1"/>
</dbReference>
<evidence type="ECO:0000256" key="3">
    <source>
        <dbReference type="ARBA" id="ARBA00023239"/>
    </source>
</evidence>
<evidence type="ECO:0000256" key="1">
    <source>
        <dbReference type="ARBA" id="ARBA00005254"/>
    </source>
</evidence>
<comment type="similarity">
    <text evidence="1 4">Belongs to the enoyl-CoA hydratase/isomerase family.</text>
</comment>
<dbReference type="InterPro" id="IPR014748">
    <property type="entry name" value="Enoyl-CoA_hydra_C"/>
</dbReference>
<dbReference type="InterPro" id="IPR001753">
    <property type="entry name" value="Enoyl-CoA_hydra/iso"/>
</dbReference>
<gene>
    <name evidence="5" type="ORF">TPSB3V08_LOCUS1708</name>
</gene>
<dbReference type="SUPFAM" id="SSF52096">
    <property type="entry name" value="ClpP/crotonase"/>
    <property type="match status" value="1"/>
</dbReference>
<dbReference type="InterPro" id="IPR018376">
    <property type="entry name" value="Enoyl-CoA_hyd/isom_CS"/>
</dbReference>
<evidence type="ECO:0000313" key="5">
    <source>
        <dbReference type="EMBL" id="CAD7398466.1"/>
    </source>
</evidence>